<keyword evidence="3" id="KW-1185">Reference proteome</keyword>
<accession>A0ABW2J3H3</accession>
<reference evidence="3" key="1">
    <citation type="journal article" date="2019" name="Int. J. Syst. Evol. Microbiol.">
        <title>The Global Catalogue of Microorganisms (GCM) 10K type strain sequencing project: providing services to taxonomists for standard genome sequencing and annotation.</title>
        <authorList>
            <consortium name="The Broad Institute Genomics Platform"/>
            <consortium name="The Broad Institute Genome Sequencing Center for Infectious Disease"/>
            <person name="Wu L."/>
            <person name="Ma J."/>
        </authorList>
    </citation>
    <scope>NUCLEOTIDE SEQUENCE [LARGE SCALE GENOMIC DNA]</scope>
    <source>
        <strain evidence="3">CCUG 36956</strain>
    </source>
</reference>
<comment type="caution">
    <text evidence="2">The sequence shown here is derived from an EMBL/GenBank/DDBJ whole genome shotgun (WGS) entry which is preliminary data.</text>
</comment>
<organism evidence="2 3">
    <name type="scientific">Herminiimonas aquatilis</name>
    <dbReference type="NCBI Taxonomy" id="345342"/>
    <lineage>
        <taxon>Bacteria</taxon>
        <taxon>Pseudomonadati</taxon>
        <taxon>Pseudomonadota</taxon>
        <taxon>Betaproteobacteria</taxon>
        <taxon>Burkholderiales</taxon>
        <taxon>Oxalobacteraceae</taxon>
        <taxon>Herminiimonas</taxon>
    </lineage>
</organism>
<evidence type="ECO:0000313" key="3">
    <source>
        <dbReference type="Proteomes" id="UP001596379"/>
    </source>
</evidence>
<sequence>MAKNDAVLLDGIIQDRMALDMLDRGEAFEMFSFQQILKSYDLTRDEIESGWVDGKDDGGIDGFYIFVNGVLLRNLNNQVWPKKNAEIDIWIISCKHKDSFKQVALNTLFPTIEELLDFSKAPSEFEGHYSERLLKARQTAVQAYLSTASALPSLNFYFAYASRGDLTELSSNIEARGKQIKRIVNDYFSAATVSIEYFGATELIALHRKARVILELPFIKELSQEQNAYVLLVPIDVYADFVSDEHGQLRRYLFDSNVRDFLGDNRVNQDIANSLDNSQSPDFWWLNNGVTILATNAMPLGRTKAGNAIQLHDVQIVNGLQTTQSIFNYFKSAEANANGRCVLVKVIISEDDIVRDSIIQATNNQSLVELAGLNATDKIQRDIEEILERNDLYYERRKNHYKNIGKPIEKFVTPLLLAVSVVALVKKSPSKAGLLKTRFMRNPTSYEEIFSEKFPIELWPKLAGVIKAVENGMIATVPKLKATGNRVLGNWRGAVALCVMAKLHGTFNFNQKHILETEIDSISQDFVESVFVSLRKLRSFKEDEIRVTNTDKLCQIFCRQEDLAGIEVIGCWNMPSGTKNRWLERNTQLANEAPIDPETLILIGNSLPKQPWPPGVHVDISRKLDLDKKFIQKAINQLIKAGVLEHQYDGVVVNSNGYVTAIDKKRADPRYKIGDKYG</sequence>
<gene>
    <name evidence="2" type="ORF">ACFQO0_03735</name>
</gene>
<dbReference type="EMBL" id="JBHTCC010000001">
    <property type="protein sequence ID" value="MFC7297545.1"/>
    <property type="molecule type" value="Genomic_DNA"/>
</dbReference>
<dbReference type="Proteomes" id="UP001596379">
    <property type="component" value="Unassembled WGS sequence"/>
</dbReference>
<proteinExistence type="predicted"/>
<dbReference type="RefSeq" id="WP_382232688.1">
    <property type="nucleotide sequence ID" value="NZ_JBHTCC010000001.1"/>
</dbReference>
<feature type="domain" description="Abortive phage infection protein C-terminal" evidence="1">
    <location>
        <begin position="254"/>
        <end position="438"/>
    </location>
</feature>
<dbReference type="Pfam" id="PF10592">
    <property type="entry name" value="AIPR"/>
    <property type="match status" value="1"/>
</dbReference>
<name>A0ABW2J3H3_9BURK</name>
<protein>
    <submittedName>
        <fullName evidence="2">AIPR family protein</fullName>
    </submittedName>
</protein>
<evidence type="ECO:0000313" key="2">
    <source>
        <dbReference type="EMBL" id="MFC7297545.1"/>
    </source>
</evidence>
<dbReference type="InterPro" id="IPR018891">
    <property type="entry name" value="AIPR_C"/>
</dbReference>
<evidence type="ECO:0000259" key="1">
    <source>
        <dbReference type="Pfam" id="PF10592"/>
    </source>
</evidence>